<dbReference type="Pfam" id="PF13581">
    <property type="entry name" value="HATPase_c_2"/>
    <property type="match status" value="1"/>
</dbReference>
<dbReference type="PANTHER" id="PTHR35526">
    <property type="entry name" value="ANTI-SIGMA-F FACTOR RSBW-RELATED"/>
    <property type="match status" value="1"/>
</dbReference>
<dbReference type="Gene3D" id="3.30.565.10">
    <property type="entry name" value="Histidine kinase-like ATPase, C-terminal domain"/>
    <property type="match status" value="1"/>
</dbReference>
<keyword evidence="4" id="KW-1185">Reference proteome</keyword>
<dbReference type="GO" id="GO:0005524">
    <property type="term" value="F:ATP binding"/>
    <property type="evidence" value="ECO:0007669"/>
    <property type="project" value="UniProtKB-KW"/>
</dbReference>
<reference evidence="4" key="1">
    <citation type="submission" date="2023-05" db="EMBL/GenBank/DDBJ databases">
        <title>Draft genome of Pseudofrankia sp. BMG5.37.</title>
        <authorList>
            <person name="Gtari M."/>
            <person name="Ghodhbane F."/>
            <person name="Sbissi I."/>
        </authorList>
    </citation>
    <scope>NUCLEOTIDE SEQUENCE [LARGE SCALE GENOMIC DNA]</scope>
    <source>
        <strain evidence="4">BMG 814</strain>
    </source>
</reference>
<accession>A0ABT9I6X5</accession>
<evidence type="ECO:0000313" key="3">
    <source>
        <dbReference type="EMBL" id="MDP5181316.1"/>
    </source>
</evidence>
<dbReference type="RefSeq" id="WP_305998077.1">
    <property type="nucleotide sequence ID" value="NZ_JASNFN010000001.1"/>
</dbReference>
<proteinExistence type="predicted"/>
<comment type="caution">
    <text evidence="3">The sequence shown here is derived from an EMBL/GenBank/DDBJ whole genome shotgun (WGS) entry which is preliminary data.</text>
</comment>
<keyword evidence="1" id="KW-0808">Transferase</keyword>
<sequence length="129" mass="14274">MSTLSASLDLPPVAASVPVARRLVRELLRSWGARQDHEDAALLVTELVANVVDHVGGTACLTVEATLSEDWLRLAVVDCSPARPAVQPFSPDRPRGRGMLMVEVLADRWGCEDHRDGKRVWFELRPPRL</sequence>
<dbReference type="InterPro" id="IPR003594">
    <property type="entry name" value="HATPase_dom"/>
</dbReference>
<dbReference type="SUPFAM" id="SSF55874">
    <property type="entry name" value="ATPase domain of HSP90 chaperone/DNA topoisomerase II/histidine kinase"/>
    <property type="match status" value="1"/>
</dbReference>
<dbReference type="InterPro" id="IPR036890">
    <property type="entry name" value="HATPase_C_sf"/>
</dbReference>
<keyword evidence="1" id="KW-0723">Serine/threonine-protein kinase</keyword>
<dbReference type="Proteomes" id="UP001233673">
    <property type="component" value="Unassembled WGS sequence"/>
</dbReference>
<gene>
    <name evidence="3" type="ORF">QOZ88_01580</name>
</gene>
<evidence type="ECO:0000256" key="1">
    <source>
        <dbReference type="ARBA" id="ARBA00022527"/>
    </source>
</evidence>
<protein>
    <submittedName>
        <fullName evidence="3">ATP-binding protein</fullName>
    </submittedName>
</protein>
<dbReference type="EMBL" id="JASNFN010000001">
    <property type="protein sequence ID" value="MDP5181316.1"/>
    <property type="molecule type" value="Genomic_DNA"/>
</dbReference>
<feature type="domain" description="Histidine kinase/HSP90-like ATPase" evidence="2">
    <location>
        <begin position="14"/>
        <end position="122"/>
    </location>
</feature>
<keyword evidence="3" id="KW-0067">ATP-binding</keyword>
<keyword evidence="1" id="KW-0418">Kinase</keyword>
<keyword evidence="3" id="KW-0547">Nucleotide-binding</keyword>
<dbReference type="PANTHER" id="PTHR35526:SF3">
    <property type="entry name" value="ANTI-SIGMA-F FACTOR RSBW"/>
    <property type="match status" value="1"/>
</dbReference>
<dbReference type="CDD" id="cd16936">
    <property type="entry name" value="HATPase_RsbW-like"/>
    <property type="match status" value="1"/>
</dbReference>
<name>A0ABT9I6X5_9ACTN</name>
<organism evidence="3 4">
    <name type="scientific">Blastococcus carthaginiensis</name>
    <dbReference type="NCBI Taxonomy" id="3050034"/>
    <lineage>
        <taxon>Bacteria</taxon>
        <taxon>Bacillati</taxon>
        <taxon>Actinomycetota</taxon>
        <taxon>Actinomycetes</taxon>
        <taxon>Geodermatophilales</taxon>
        <taxon>Geodermatophilaceae</taxon>
        <taxon>Blastococcus</taxon>
    </lineage>
</organism>
<evidence type="ECO:0000259" key="2">
    <source>
        <dbReference type="Pfam" id="PF13581"/>
    </source>
</evidence>
<dbReference type="InterPro" id="IPR050267">
    <property type="entry name" value="Anti-sigma-factor_SerPK"/>
</dbReference>
<evidence type="ECO:0000313" key="4">
    <source>
        <dbReference type="Proteomes" id="UP001233673"/>
    </source>
</evidence>